<gene>
    <name evidence="4" type="ORF">QGN29_08690</name>
</gene>
<feature type="domain" description="D-isomer specific 2-hydroxyacid dehydrogenase NAD-binding" evidence="3">
    <location>
        <begin position="110"/>
        <end position="283"/>
    </location>
</feature>
<reference evidence="4" key="1">
    <citation type="submission" date="2023-04" db="EMBL/GenBank/DDBJ databases">
        <title>Complete genome sequence of Temperatibacter marinus.</title>
        <authorList>
            <person name="Rong J.-C."/>
            <person name="Yi M.-L."/>
            <person name="Zhao Q."/>
        </authorList>
    </citation>
    <scope>NUCLEOTIDE SEQUENCE</scope>
    <source>
        <strain evidence="4">NBRC 110045</strain>
    </source>
</reference>
<organism evidence="4 5">
    <name type="scientific">Temperatibacter marinus</name>
    <dbReference type="NCBI Taxonomy" id="1456591"/>
    <lineage>
        <taxon>Bacteria</taxon>
        <taxon>Pseudomonadati</taxon>
        <taxon>Pseudomonadota</taxon>
        <taxon>Alphaproteobacteria</taxon>
        <taxon>Kordiimonadales</taxon>
        <taxon>Temperatibacteraceae</taxon>
        <taxon>Temperatibacter</taxon>
    </lineage>
</organism>
<dbReference type="Proteomes" id="UP001268683">
    <property type="component" value="Chromosome"/>
</dbReference>
<evidence type="ECO:0000256" key="2">
    <source>
        <dbReference type="ARBA" id="ARBA00023027"/>
    </source>
</evidence>
<keyword evidence="1" id="KW-0560">Oxidoreductase</keyword>
<dbReference type="EMBL" id="CP123872">
    <property type="protein sequence ID" value="WND01635.1"/>
    <property type="molecule type" value="Genomic_DNA"/>
</dbReference>
<dbReference type="InterPro" id="IPR006140">
    <property type="entry name" value="D-isomer_DH_NAD-bd"/>
</dbReference>
<evidence type="ECO:0000313" key="4">
    <source>
        <dbReference type="EMBL" id="WND01635.1"/>
    </source>
</evidence>
<name>A0AA52EBE9_9PROT</name>
<dbReference type="PANTHER" id="PTHR43333:SF1">
    <property type="entry name" value="D-ISOMER SPECIFIC 2-HYDROXYACID DEHYDROGENASE NAD-BINDING DOMAIN-CONTAINING PROTEIN"/>
    <property type="match status" value="1"/>
</dbReference>
<dbReference type="Gene3D" id="3.40.50.720">
    <property type="entry name" value="NAD(P)-binding Rossmann-like Domain"/>
    <property type="match status" value="2"/>
</dbReference>
<sequence length="318" mass="35564">MIILCYVEGYDAQIDELYKGFFEKYIPGVDFRAWPNWGDPASFDEATDVYAYVWAPPQGLLAKYSMINAIFSIGAGIDHLTADPLLPKNVPIIRMGDESLKDGMGEYATMAALWFLRDMKNVSAWQKRGEWQHHFPKAPSQFTIGLMGYGLLGKAVAKRLKPFGFKLATWSTSEKDPEEGITHYRGSTCLKDFMANVDMIYALLPQTTETTDLINKTSLRWMKKGSYIVNAGRGNLIDLPTLVDAVKNGHIAGAMLDVFKEEPLPKGDPAWLTEGIIITPHVAAITRPDTSTKFVAETIIKLTKGEKIETMLDIRRGY</sequence>
<dbReference type="AlphaFoldDB" id="A0AA52EBE9"/>
<evidence type="ECO:0000313" key="5">
    <source>
        <dbReference type="Proteomes" id="UP001268683"/>
    </source>
</evidence>
<dbReference type="KEGG" id="tmk:QGN29_08690"/>
<dbReference type="RefSeq" id="WP_310797463.1">
    <property type="nucleotide sequence ID" value="NZ_CP123872.1"/>
</dbReference>
<dbReference type="SUPFAM" id="SSF51735">
    <property type="entry name" value="NAD(P)-binding Rossmann-fold domains"/>
    <property type="match status" value="1"/>
</dbReference>
<evidence type="ECO:0000259" key="3">
    <source>
        <dbReference type="Pfam" id="PF02826"/>
    </source>
</evidence>
<evidence type="ECO:0000256" key="1">
    <source>
        <dbReference type="ARBA" id="ARBA00023002"/>
    </source>
</evidence>
<protein>
    <submittedName>
        <fullName evidence="4">Glyoxylate/hydroxypyruvate reductase A</fullName>
    </submittedName>
</protein>
<dbReference type="PANTHER" id="PTHR43333">
    <property type="entry name" value="2-HACID_DH_C DOMAIN-CONTAINING PROTEIN"/>
    <property type="match status" value="1"/>
</dbReference>
<keyword evidence="2" id="KW-0520">NAD</keyword>
<dbReference type="CDD" id="cd12164">
    <property type="entry name" value="GDH_like_2"/>
    <property type="match status" value="1"/>
</dbReference>
<dbReference type="GO" id="GO:0051287">
    <property type="term" value="F:NAD binding"/>
    <property type="evidence" value="ECO:0007669"/>
    <property type="project" value="InterPro"/>
</dbReference>
<dbReference type="PROSITE" id="PS00671">
    <property type="entry name" value="D_2_HYDROXYACID_DH_3"/>
    <property type="match status" value="1"/>
</dbReference>
<proteinExistence type="predicted"/>
<dbReference type="Pfam" id="PF02826">
    <property type="entry name" value="2-Hacid_dh_C"/>
    <property type="match status" value="1"/>
</dbReference>
<accession>A0AA52EBE9</accession>
<keyword evidence="5" id="KW-1185">Reference proteome</keyword>
<dbReference type="InterPro" id="IPR029753">
    <property type="entry name" value="D-isomer_DH_CS"/>
</dbReference>
<dbReference type="InterPro" id="IPR036291">
    <property type="entry name" value="NAD(P)-bd_dom_sf"/>
</dbReference>
<dbReference type="GO" id="GO:0016616">
    <property type="term" value="F:oxidoreductase activity, acting on the CH-OH group of donors, NAD or NADP as acceptor"/>
    <property type="evidence" value="ECO:0007669"/>
    <property type="project" value="UniProtKB-ARBA"/>
</dbReference>